<sequence length="49" mass="5706">MIPFVFSRAEAGCALFVRRAFYHKLSLAKIFRLPEYLQKQAVGKTKNLF</sequence>
<evidence type="ECO:0000313" key="1">
    <source>
        <dbReference type="EMBL" id="EFC52930.1"/>
    </source>
</evidence>
<gene>
    <name evidence="1" type="ORF">NEISUBOT_03766</name>
</gene>
<accession>A0A9W5ISM3</accession>
<comment type="caution">
    <text evidence="1">The sequence shown here is derived from an EMBL/GenBank/DDBJ whole genome shotgun (WGS) entry which is preliminary data.</text>
</comment>
<organism evidence="1 2">
    <name type="scientific">Neisseria subflava NJ9703</name>
    <dbReference type="NCBI Taxonomy" id="546268"/>
    <lineage>
        <taxon>Bacteria</taxon>
        <taxon>Pseudomonadati</taxon>
        <taxon>Pseudomonadota</taxon>
        <taxon>Betaproteobacteria</taxon>
        <taxon>Neisseriales</taxon>
        <taxon>Neisseriaceae</taxon>
        <taxon>Neisseria</taxon>
    </lineage>
</organism>
<evidence type="ECO:0000313" key="2">
    <source>
        <dbReference type="Proteomes" id="UP000004621"/>
    </source>
</evidence>
<dbReference type="AlphaFoldDB" id="A0A9W5ISM3"/>
<reference evidence="1 2" key="1">
    <citation type="submission" date="2010-01" db="EMBL/GenBank/DDBJ databases">
        <authorList>
            <person name="Weinstock G."/>
            <person name="Sodergren E."/>
            <person name="Clifton S."/>
            <person name="Fulton L."/>
            <person name="Fulton B."/>
            <person name="Courtney L."/>
            <person name="Fronick C."/>
            <person name="Harrison M."/>
            <person name="Strong C."/>
            <person name="Farmer C."/>
            <person name="Delahaunty K."/>
            <person name="Markovic C."/>
            <person name="Hall O."/>
            <person name="Minx P."/>
            <person name="Tomlinson C."/>
            <person name="Mitreva M."/>
            <person name="Nelson J."/>
            <person name="Hou S."/>
            <person name="Wollam A."/>
            <person name="Pepin K.H."/>
            <person name="Johnson M."/>
            <person name="Bhonagiri V."/>
            <person name="Nash W.E."/>
            <person name="Warren W."/>
            <person name="Chinwalla A."/>
            <person name="Mardis E.R."/>
            <person name="Wilson R.K."/>
        </authorList>
    </citation>
    <scope>NUCLEOTIDE SEQUENCE [LARGE SCALE GENOMIC DNA]</scope>
    <source>
        <strain evidence="1 2">NJ9703</strain>
    </source>
</reference>
<proteinExistence type="predicted"/>
<protein>
    <submittedName>
        <fullName evidence="1">Uncharacterized protein</fullName>
    </submittedName>
</protein>
<dbReference type="Proteomes" id="UP000004621">
    <property type="component" value="Unassembled WGS sequence"/>
</dbReference>
<dbReference type="EMBL" id="ACEO02000002">
    <property type="protein sequence ID" value="EFC52930.1"/>
    <property type="molecule type" value="Genomic_DNA"/>
</dbReference>
<name>A0A9W5ISM3_NEISU</name>